<dbReference type="KEGG" id="cheb:HH215_17745"/>
<organism evidence="3 4">
    <name type="scientific">Cohnella herbarum</name>
    <dbReference type="NCBI Taxonomy" id="2728023"/>
    <lineage>
        <taxon>Bacteria</taxon>
        <taxon>Bacillati</taxon>
        <taxon>Bacillota</taxon>
        <taxon>Bacilli</taxon>
        <taxon>Bacillales</taxon>
        <taxon>Paenibacillaceae</taxon>
        <taxon>Cohnella</taxon>
    </lineage>
</organism>
<protein>
    <submittedName>
        <fullName evidence="3">Cysteine protease StiP family protein</fullName>
    </submittedName>
</protein>
<proteinExistence type="predicted"/>
<evidence type="ECO:0000313" key="4">
    <source>
        <dbReference type="Proteomes" id="UP000502248"/>
    </source>
</evidence>
<gene>
    <name evidence="3" type="ORF">HH215_17745</name>
</gene>
<dbReference type="Pfam" id="PF15608">
    <property type="entry name" value="PELOTA_1"/>
    <property type="match status" value="1"/>
</dbReference>
<dbReference type="EMBL" id="CP051680">
    <property type="protein sequence ID" value="QJD84848.1"/>
    <property type="molecule type" value="Genomic_DNA"/>
</dbReference>
<dbReference type="Proteomes" id="UP000502248">
    <property type="component" value="Chromosome"/>
</dbReference>
<reference evidence="3 4" key="1">
    <citation type="submission" date="2020-04" db="EMBL/GenBank/DDBJ databases">
        <title>Genome sequencing of novel species.</title>
        <authorList>
            <person name="Heo J."/>
            <person name="Kim S.-J."/>
            <person name="Kim J.-S."/>
            <person name="Hong S.-B."/>
            <person name="Kwon S.-W."/>
        </authorList>
    </citation>
    <scope>NUCLEOTIDE SEQUENCE [LARGE SCALE GENOMIC DNA]</scope>
    <source>
        <strain evidence="3 4">MFER-1</strain>
    </source>
</reference>
<dbReference type="InterPro" id="IPR011215">
    <property type="entry name" value="StiP_N"/>
</dbReference>
<evidence type="ECO:0000259" key="1">
    <source>
        <dbReference type="Pfam" id="PF11202"/>
    </source>
</evidence>
<dbReference type="RefSeq" id="WP_169281128.1">
    <property type="nucleotide sequence ID" value="NZ_CP051680.1"/>
</dbReference>
<dbReference type="InterPro" id="IPR048336">
    <property type="entry name" value="StiP-like"/>
</dbReference>
<keyword evidence="4" id="KW-1185">Reference proteome</keyword>
<dbReference type="PIRSF" id="PIRSF020979">
    <property type="entry name" value="UCP020979"/>
    <property type="match status" value="1"/>
</dbReference>
<sequence length="382" mass="42102">MSTSQPIFAGHLASPSSMGSYKPDDAIFLLKDLSSLALERGTEDREEAIQSGTHYSEMLPTEYRPSEAYIRLFHESLEATAKRVAEAVASVAEQIVAKRGTAIVLVSLARAGTPIGVLIKRYIKAYFGVDLAHYSISIIRGKGIDENALKYILRTHPQAEIQFIDGWTGKGAIRKVLIQACATFQDKLGMKLNDDLAVLADPGSCSATYGTREDFLIPSACLNATVSGLISRTVLRDDLIGPDDYHGAKYYREWEKDDLSNAYIEAIIPYFDEVKEAARAHANRLLAAEGDPVTWQGEQDIRRIQKDYGIADINLIKPGVGETTRVLLRRVPWKILVNDPNNPNLAPILHLARERGVPVEAYPDLTYSCCGIIKPLAKGESE</sequence>
<evidence type="ECO:0000313" key="3">
    <source>
        <dbReference type="EMBL" id="QJD84848.1"/>
    </source>
</evidence>
<name>A0A7Z2ZMA2_9BACL</name>
<dbReference type="GO" id="GO:0006508">
    <property type="term" value="P:proteolysis"/>
    <property type="evidence" value="ECO:0007669"/>
    <property type="project" value="UniProtKB-KW"/>
</dbReference>
<dbReference type="AlphaFoldDB" id="A0A7Z2ZMA2"/>
<feature type="domain" description="PELOTA RNA-binding" evidence="2">
    <location>
        <begin position="295"/>
        <end position="374"/>
    </location>
</feature>
<feature type="domain" description="Cysteine protease StiP N-terminal" evidence="1">
    <location>
        <begin position="19"/>
        <end position="267"/>
    </location>
</feature>
<keyword evidence="3" id="KW-0378">Hydrolase</keyword>
<evidence type="ECO:0000259" key="2">
    <source>
        <dbReference type="Pfam" id="PF15608"/>
    </source>
</evidence>
<dbReference type="GO" id="GO:0008233">
    <property type="term" value="F:peptidase activity"/>
    <property type="evidence" value="ECO:0007669"/>
    <property type="project" value="UniProtKB-KW"/>
</dbReference>
<dbReference type="Pfam" id="PF11202">
    <property type="entry name" value="StiP"/>
    <property type="match status" value="1"/>
</dbReference>
<dbReference type="InterPro" id="IPR028157">
    <property type="entry name" value="PELOTA_dom"/>
</dbReference>
<accession>A0A7Z2ZMA2</accession>
<keyword evidence="3" id="KW-0645">Protease</keyword>